<dbReference type="OMA" id="RIFWHLE"/>
<dbReference type="EMBL" id="KQ972953">
    <property type="protein sequence ID" value="EFA12461.2"/>
    <property type="molecule type" value="Genomic_DNA"/>
</dbReference>
<reference evidence="2 3" key="2">
    <citation type="journal article" date="2010" name="Nucleic Acids Res.">
        <title>BeetleBase in 2010: revisions to provide comprehensive genomic information for Tribolium castaneum.</title>
        <authorList>
            <person name="Kim H.S."/>
            <person name="Murphy T."/>
            <person name="Xia J."/>
            <person name="Caragea D."/>
            <person name="Park Y."/>
            <person name="Beeman R.W."/>
            <person name="Lorenzen M.D."/>
            <person name="Butcher S."/>
            <person name="Manak J.R."/>
            <person name="Brown S.J."/>
        </authorList>
    </citation>
    <scope>NUCLEOTIDE SEQUENCE [LARGE SCALE GENOMIC DNA]</scope>
    <source>
        <strain evidence="2 3">Georgia GA2</strain>
    </source>
</reference>
<evidence type="ECO:0000313" key="2">
    <source>
        <dbReference type="EMBL" id="EFA12461.2"/>
    </source>
</evidence>
<dbReference type="FunCoup" id="D7ELY3">
    <property type="interactions" value="169"/>
</dbReference>
<accession>D7ELY3</accession>
<organism evidence="2 3">
    <name type="scientific">Tribolium castaneum</name>
    <name type="common">Red flour beetle</name>
    <dbReference type="NCBI Taxonomy" id="7070"/>
    <lineage>
        <taxon>Eukaryota</taxon>
        <taxon>Metazoa</taxon>
        <taxon>Ecdysozoa</taxon>
        <taxon>Arthropoda</taxon>
        <taxon>Hexapoda</taxon>
        <taxon>Insecta</taxon>
        <taxon>Pterygota</taxon>
        <taxon>Neoptera</taxon>
        <taxon>Endopterygota</taxon>
        <taxon>Coleoptera</taxon>
        <taxon>Polyphaga</taxon>
        <taxon>Cucujiformia</taxon>
        <taxon>Tenebrionidae</taxon>
        <taxon>Tenebrionidae incertae sedis</taxon>
        <taxon>Tribolium</taxon>
    </lineage>
</organism>
<evidence type="ECO:0000256" key="1">
    <source>
        <dbReference type="ARBA" id="ARBA00007099"/>
    </source>
</evidence>
<dbReference type="Pfam" id="PF12640">
    <property type="entry name" value="UPF0489"/>
    <property type="match status" value="1"/>
</dbReference>
<protein>
    <submittedName>
        <fullName evidence="2">UPF0489 protein C5orf22 homolog-like Protein</fullName>
    </submittedName>
</protein>
<dbReference type="PANTHER" id="PTHR13225:SF3">
    <property type="entry name" value="UPF0489 PROTEIN C5ORF22"/>
    <property type="match status" value="1"/>
</dbReference>
<proteinExistence type="inferred from homology"/>
<dbReference type="InterPro" id="IPR024131">
    <property type="entry name" value="UPF0489"/>
</dbReference>
<sequence>MDRTMYGKIVPGTLHPYQCTLKNGTSPGCRRNREKIPIYVVEYHHEVLPHIYRNIGAKLLPLEGNTIVHFDSHPDMLIPKNMPESYVYKKEKLFEEISIENWMLPGAYAGHFKTLWWIKPPWAHQIEDSDQKFLIGRNKNGHIRVNCKENYFVSECLFAKTEDLEGVREVSLRVATLGEDFDRKVLGEVTGPYILDIDLDFFSTSNPFKEIYNKAGTYNKLKEIYKFVKPSDDIFECVSRREEQIENLERIFKHLQDRKCLPEDVPSEVRQLRDELLKFYSEEEIDWELVHDAGCTCDDTELPHHVASSEELGVMFERFRGVLEGLATPPVVVTVSRSTEDDYTPSEDVEVIQESVLRIVREKFNCDEPVLDYSEENAE</sequence>
<dbReference type="STRING" id="7070.D7ELY3"/>
<dbReference type="AlphaFoldDB" id="D7ELY3"/>
<gene>
    <name evidence="2" type="primary">AUGUSTUS-3.0.2_10608</name>
    <name evidence="2" type="ORF">TcasGA2_TC010608</name>
</gene>
<dbReference type="eggNOG" id="ENOG502QW2U">
    <property type="taxonomic scope" value="Eukaryota"/>
</dbReference>
<reference evidence="2 3" key="1">
    <citation type="journal article" date="2008" name="Nature">
        <title>The genome of the model beetle and pest Tribolium castaneum.</title>
        <authorList>
            <consortium name="Tribolium Genome Sequencing Consortium"/>
            <person name="Richards S."/>
            <person name="Gibbs R.A."/>
            <person name="Weinstock G.M."/>
            <person name="Brown S.J."/>
            <person name="Denell R."/>
            <person name="Beeman R.W."/>
            <person name="Gibbs R."/>
            <person name="Beeman R.W."/>
            <person name="Brown S.J."/>
            <person name="Bucher G."/>
            <person name="Friedrich M."/>
            <person name="Grimmelikhuijzen C.J."/>
            <person name="Klingler M."/>
            <person name="Lorenzen M."/>
            <person name="Richards S."/>
            <person name="Roth S."/>
            <person name="Schroder R."/>
            <person name="Tautz D."/>
            <person name="Zdobnov E.M."/>
            <person name="Muzny D."/>
            <person name="Gibbs R.A."/>
            <person name="Weinstock G.M."/>
            <person name="Attaway T."/>
            <person name="Bell S."/>
            <person name="Buhay C.J."/>
            <person name="Chandrabose M.N."/>
            <person name="Chavez D."/>
            <person name="Clerk-Blankenburg K.P."/>
            <person name="Cree A."/>
            <person name="Dao M."/>
            <person name="Davis C."/>
            <person name="Chacko J."/>
            <person name="Dinh H."/>
            <person name="Dugan-Rocha S."/>
            <person name="Fowler G."/>
            <person name="Garner T.T."/>
            <person name="Garnes J."/>
            <person name="Gnirke A."/>
            <person name="Hawes A."/>
            <person name="Hernandez J."/>
            <person name="Hines S."/>
            <person name="Holder M."/>
            <person name="Hume J."/>
            <person name="Jhangiani S.N."/>
            <person name="Joshi V."/>
            <person name="Khan Z.M."/>
            <person name="Jackson L."/>
            <person name="Kovar C."/>
            <person name="Kowis A."/>
            <person name="Lee S."/>
            <person name="Lewis L.R."/>
            <person name="Margolis J."/>
            <person name="Morgan M."/>
            <person name="Nazareth L.V."/>
            <person name="Nguyen N."/>
            <person name="Okwuonu G."/>
            <person name="Parker D."/>
            <person name="Richards S."/>
            <person name="Ruiz S.J."/>
            <person name="Santibanez J."/>
            <person name="Savard J."/>
            <person name="Scherer S.E."/>
            <person name="Schneider B."/>
            <person name="Sodergren E."/>
            <person name="Tautz D."/>
            <person name="Vattahil S."/>
            <person name="Villasana D."/>
            <person name="White C.S."/>
            <person name="Wright R."/>
            <person name="Park Y."/>
            <person name="Beeman R.W."/>
            <person name="Lord J."/>
            <person name="Oppert B."/>
            <person name="Lorenzen M."/>
            <person name="Brown S."/>
            <person name="Wang L."/>
            <person name="Savard J."/>
            <person name="Tautz D."/>
            <person name="Richards S."/>
            <person name="Weinstock G."/>
            <person name="Gibbs R.A."/>
            <person name="Liu Y."/>
            <person name="Worley K."/>
            <person name="Weinstock G."/>
            <person name="Elsik C.G."/>
            <person name="Reese J.T."/>
            <person name="Elhaik E."/>
            <person name="Landan G."/>
            <person name="Graur D."/>
            <person name="Arensburger P."/>
            <person name="Atkinson P."/>
            <person name="Beeman R.W."/>
            <person name="Beidler J."/>
            <person name="Brown S.J."/>
            <person name="Demuth J.P."/>
            <person name="Drury D.W."/>
            <person name="Du Y.Z."/>
            <person name="Fujiwara H."/>
            <person name="Lorenzen M."/>
            <person name="Maselli V."/>
            <person name="Osanai M."/>
            <person name="Park Y."/>
            <person name="Robertson H.M."/>
            <person name="Tu Z."/>
            <person name="Wang J.J."/>
            <person name="Wang S."/>
            <person name="Richards S."/>
            <person name="Song H."/>
            <person name="Zhang L."/>
            <person name="Sodergren E."/>
            <person name="Werner D."/>
            <person name="Stanke M."/>
            <person name="Morgenstern B."/>
            <person name="Solovyev V."/>
            <person name="Kosarev P."/>
            <person name="Brown G."/>
            <person name="Chen H.C."/>
            <person name="Ermolaeva O."/>
            <person name="Hlavina W."/>
            <person name="Kapustin Y."/>
            <person name="Kiryutin B."/>
            <person name="Kitts P."/>
            <person name="Maglott D."/>
            <person name="Pruitt K."/>
            <person name="Sapojnikov V."/>
            <person name="Souvorov A."/>
            <person name="Mackey A.J."/>
            <person name="Waterhouse R.M."/>
            <person name="Wyder S."/>
            <person name="Zdobnov E.M."/>
            <person name="Zdobnov E.M."/>
            <person name="Wyder S."/>
            <person name="Kriventseva E.V."/>
            <person name="Kadowaki T."/>
            <person name="Bork P."/>
            <person name="Aranda M."/>
            <person name="Bao R."/>
            <person name="Beermann A."/>
            <person name="Berns N."/>
            <person name="Bolognesi R."/>
            <person name="Bonneton F."/>
            <person name="Bopp D."/>
            <person name="Brown S.J."/>
            <person name="Bucher G."/>
            <person name="Butts T."/>
            <person name="Chaumot A."/>
            <person name="Denell R.E."/>
            <person name="Ferrier D.E."/>
            <person name="Friedrich M."/>
            <person name="Gordon C.M."/>
            <person name="Jindra M."/>
            <person name="Klingler M."/>
            <person name="Lan Q."/>
            <person name="Lattorff H.M."/>
            <person name="Laudet V."/>
            <person name="von Levetsow C."/>
            <person name="Liu Z."/>
            <person name="Lutz R."/>
            <person name="Lynch J.A."/>
            <person name="da Fonseca R.N."/>
            <person name="Posnien N."/>
            <person name="Reuter R."/>
            <person name="Roth S."/>
            <person name="Savard J."/>
            <person name="Schinko J.B."/>
            <person name="Schmitt C."/>
            <person name="Schoppmeier M."/>
            <person name="Schroder R."/>
            <person name="Shippy T.D."/>
            <person name="Simonnet F."/>
            <person name="Marques-Souza H."/>
            <person name="Tautz D."/>
            <person name="Tomoyasu Y."/>
            <person name="Trauner J."/>
            <person name="Van der Zee M."/>
            <person name="Vervoort M."/>
            <person name="Wittkopp N."/>
            <person name="Wimmer E.A."/>
            <person name="Yang X."/>
            <person name="Jones A.K."/>
            <person name="Sattelle D.B."/>
            <person name="Ebert P.R."/>
            <person name="Nelson D."/>
            <person name="Scott J.G."/>
            <person name="Beeman R.W."/>
            <person name="Muthukrishnan S."/>
            <person name="Kramer K.J."/>
            <person name="Arakane Y."/>
            <person name="Beeman R.W."/>
            <person name="Zhu Q."/>
            <person name="Hogenkamp D."/>
            <person name="Dixit R."/>
            <person name="Oppert B."/>
            <person name="Jiang H."/>
            <person name="Zou Z."/>
            <person name="Marshall J."/>
            <person name="Elpidina E."/>
            <person name="Vinokurov K."/>
            <person name="Oppert C."/>
            <person name="Zou Z."/>
            <person name="Evans J."/>
            <person name="Lu Z."/>
            <person name="Zhao P."/>
            <person name="Sumathipala N."/>
            <person name="Altincicek B."/>
            <person name="Vilcinskas A."/>
            <person name="Williams M."/>
            <person name="Hultmark D."/>
            <person name="Hetru C."/>
            <person name="Jiang H."/>
            <person name="Grimmelikhuijzen C.J."/>
            <person name="Hauser F."/>
            <person name="Cazzamali G."/>
            <person name="Williamson M."/>
            <person name="Park Y."/>
            <person name="Li B."/>
            <person name="Tanaka Y."/>
            <person name="Predel R."/>
            <person name="Neupert S."/>
            <person name="Schachtner J."/>
            <person name="Verleyen P."/>
            <person name="Raible F."/>
            <person name="Bork P."/>
            <person name="Friedrich M."/>
            <person name="Walden K.K."/>
            <person name="Robertson H.M."/>
            <person name="Angeli S."/>
            <person name="Foret S."/>
            <person name="Bucher G."/>
            <person name="Schuetz S."/>
            <person name="Maleszka R."/>
            <person name="Wimmer E.A."/>
            <person name="Beeman R.W."/>
            <person name="Lorenzen M."/>
            <person name="Tomoyasu Y."/>
            <person name="Miller S.C."/>
            <person name="Grossmann D."/>
            <person name="Bucher G."/>
        </authorList>
    </citation>
    <scope>NUCLEOTIDE SEQUENCE [LARGE SCALE GENOMIC DNA]</scope>
    <source>
        <strain evidence="2 3">Georgia GA2</strain>
    </source>
</reference>
<keyword evidence="3" id="KW-1185">Reference proteome</keyword>
<evidence type="ECO:0000313" key="3">
    <source>
        <dbReference type="Proteomes" id="UP000007266"/>
    </source>
</evidence>
<dbReference type="PANTHER" id="PTHR13225">
    <property type="entry name" value="MISEXPRESSION SUPPRESSOR OF RAS 6"/>
    <property type="match status" value="1"/>
</dbReference>
<dbReference type="Proteomes" id="UP000007266">
    <property type="component" value="Unassembled WGS sequence"/>
</dbReference>
<dbReference type="HOGENOM" id="CLU_046339_0_0_1"/>
<dbReference type="InParanoid" id="D7ELY3"/>
<comment type="similarity">
    <text evidence="1">Belongs to the UPF0489 family.</text>
</comment>
<name>D7ELY3_TRICA</name>